<organism evidence="1 2">
    <name type="scientific">Coniosporium uncinatum</name>
    <dbReference type="NCBI Taxonomy" id="93489"/>
    <lineage>
        <taxon>Eukaryota</taxon>
        <taxon>Fungi</taxon>
        <taxon>Dikarya</taxon>
        <taxon>Ascomycota</taxon>
        <taxon>Pezizomycotina</taxon>
        <taxon>Dothideomycetes</taxon>
        <taxon>Dothideomycetes incertae sedis</taxon>
        <taxon>Coniosporium</taxon>
    </lineage>
</organism>
<sequence>PAPQPLDESLDDPSVDLDEPPAAFNGPPLPFDESPSLFNAPPLPSHVLRVPSDEHPAPLDEASVIVESVKIRVSSRHLTLASPYYSDMFKGSMKEADTFRNNGSAQVQVEDIDADALVVVMRIIHGRTREVPRTVTLEILAKIAVIVDLYQCHEAVELFTDMWITHLKTTVPKMYSRDAVLWICISWVFQQRNEFYLATRATQWTYPKPWATNLAETSR</sequence>
<dbReference type="Proteomes" id="UP001186974">
    <property type="component" value="Unassembled WGS sequence"/>
</dbReference>
<feature type="non-terminal residue" evidence="1">
    <location>
        <position position="1"/>
    </location>
</feature>
<keyword evidence="2" id="KW-1185">Reference proteome</keyword>
<gene>
    <name evidence="1" type="ORF">LTS18_001902</name>
</gene>
<reference evidence="1" key="1">
    <citation type="submission" date="2024-09" db="EMBL/GenBank/DDBJ databases">
        <title>Black Yeasts Isolated from many extreme environments.</title>
        <authorList>
            <person name="Coleine C."/>
            <person name="Stajich J.E."/>
            <person name="Selbmann L."/>
        </authorList>
    </citation>
    <scope>NUCLEOTIDE SEQUENCE</scope>
    <source>
        <strain evidence="1">CCFEE 5737</strain>
    </source>
</reference>
<name>A0ACC3DBR1_9PEZI</name>
<evidence type="ECO:0000313" key="2">
    <source>
        <dbReference type="Proteomes" id="UP001186974"/>
    </source>
</evidence>
<accession>A0ACC3DBR1</accession>
<comment type="caution">
    <text evidence="1">The sequence shown here is derived from an EMBL/GenBank/DDBJ whole genome shotgun (WGS) entry which is preliminary data.</text>
</comment>
<proteinExistence type="predicted"/>
<protein>
    <submittedName>
        <fullName evidence="1">Uncharacterized protein</fullName>
    </submittedName>
</protein>
<evidence type="ECO:0000313" key="1">
    <source>
        <dbReference type="EMBL" id="KAK3064938.1"/>
    </source>
</evidence>
<dbReference type="EMBL" id="JAWDJW010006393">
    <property type="protein sequence ID" value="KAK3064938.1"/>
    <property type="molecule type" value="Genomic_DNA"/>
</dbReference>